<organism evidence="3 4">
    <name type="scientific">Methylorubrum aminovorans</name>
    <dbReference type="NCBI Taxonomy" id="269069"/>
    <lineage>
        <taxon>Bacteria</taxon>
        <taxon>Pseudomonadati</taxon>
        <taxon>Pseudomonadota</taxon>
        <taxon>Alphaproteobacteria</taxon>
        <taxon>Hyphomicrobiales</taxon>
        <taxon>Methylobacteriaceae</taxon>
        <taxon>Methylorubrum</taxon>
    </lineage>
</organism>
<feature type="region of interest" description="Disordered" evidence="1">
    <location>
        <begin position="22"/>
        <end position="82"/>
    </location>
</feature>
<name>A0ABQ4UCX4_9HYPH</name>
<keyword evidence="4" id="KW-1185">Reference proteome</keyword>
<evidence type="ECO:0000313" key="4">
    <source>
        <dbReference type="Proteomes" id="UP001055039"/>
    </source>
</evidence>
<reference evidence="3" key="1">
    <citation type="journal article" date="2021" name="Front. Microbiol.">
        <title>Comprehensive Comparative Genomics and Phenotyping of Methylobacterium Species.</title>
        <authorList>
            <person name="Alessa O."/>
            <person name="Ogura Y."/>
            <person name="Fujitani Y."/>
            <person name="Takami H."/>
            <person name="Hayashi T."/>
            <person name="Sahin N."/>
            <person name="Tani A."/>
        </authorList>
    </citation>
    <scope>NUCLEOTIDE SEQUENCE</scope>
    <source>
        <strain evidence="3">NBRC 15686</strain>
    </source>
</reference>
<feature type="chain" id="PRO_5046463875" evidence="2">
    <location>
        <begin position="23"/>
        <end position="82"/>
    </location>
</feature>
<evidence type="ECO:0000256" key="2">
    <source>
        <dbReference type="SAM" id="SignalP"/>
    </source>
</evidence>
<sequence length="82" mass="8540">MSAHTVSAALLVLAFSAGGALAGDRSRMPANPQAETTGSVGRLSEPFGLFEAPPYDPRDLGPRAAGRSGFNPDTARARHYAR</sequence>
<feature type="signal peptide" evidence="2">
    <location>
        <begin position="1"/>
        <end position="22"/>
    </location>
</feature>
<keyword evidence="2" id="KW-0732">Signal</keyword>
<reference evidence="3" key="2">
    <citation type="submission" date="2021-08" db="EMBL/GenBank/DDBJ databases">
        <authorList>
            <person name="Tani A."/>
            <person name="Ola A."/>
            <person name="Ogura Y."/>
            <person name="Katsura K."/>
            <person name="Hayashi T."/>
        </authorList>
    </citation>
    <scope>NUCLEOTIDE SEQUENCE</scope>
    <source>
        <strain evidence="3">NBRC 15686</strain>
    </source>
</reference>
<evidence type="ECO:0000313" key="3">
    <source>
        <dbReference type="EMBL" id="GJE63635.1"/>
    </source>
</evidence>
<accession>A0ABQ4UCX4</accession>
<dbReference type="RefSeq" id="WP_238222587.1">
    <property type="nucleotide sequence ID" value="NZ_BAAADH010000020.1"/>
</dbReference>
<gene>
    <name evidence="3" type="ORF">LNAOJCKE_0832</name>
</gene>
<dbReference type="Proteomes" id="UP001055039">
    <property type="component" value="Unassembled WGS sequence"/>
</dbReference>
<evidence type="ECO:0000256" key="1">
    <source>
        <dbReference type="SAM" id="MobiDB-lite"/>
    </source>
</evidence>
<dbReference type="EMBL" id="BPRC01000001">
    <property type="protein sequence ID" value="GJE63635.1"/>
    <property type="molecule type" value="Genomic_DNA"/>
</dbReference>
<proteinExistence type="predicted"/>
<comment type="caution">
    <text evidence="3">The sequence shown here is derived from an EMBL/GenBank/DDBJ whole genome shotgun (WGS) entry which is preliminary data.</text>
</comment>
<protein>
    <submittedName>
        <fullName evidence="3">Uncharacterized protein</fullName>
    </submittedName>
</protein>